<name>A0ABT3SWX6_9GAMM</name>
<protein>
    <submittedName>
        <fullName evidence="1">Uncharacterized protein</fullName>
    </submittedName>
</protein>
<dbReference type="RefSeq" id="WP_279252910.1">
    <property type="nucleotide sequence ID" value="NZ_SHNP01000003.1"/>
</dbReference>
<organism evidence="1 2">
    <name type="scientific">Candidatus Seongchinamella marina</name>
    <dbReference type="NCBI Taxonomy" id="2518990"/>
    <lineage>
        <taxon>Bacteria</taxon>
        <taxon>Pseudomonadati</taxon>
        <taxon>Pseudomonadota</taxon>
        <taxon>Gammaproteobacteria</taxon>
        <taxon>Cellvibrionales</taxon>
        <taxon>Halieaceae</taxon>
        <taxon>Seongchinamella</taxon>
    </lineage>
</organism>
<evidence type="ECO:0000313" key="1">
    <source>
        <dbReference type="EMBL" id="MCX2974101.1"/>
    </source>
</evidence>
<comment type="caution">
    <text evidence="1">The sequence shown here is derived from an EMBL/GenBank/DDBJ whole genome shotgun (WGS) entry which is preliminary data.</text>
</comment>
<keyword evidence="2" id="KW-1185">Reference proteome</keyword>
<reference evidence="1" key="1">
    <citation type="submission" date="2019-02" db="EMBL/GenBank/DDBJ databases">
        <authorList>
            <person name="Li S.-H."/>
        </authorList>
    </citation>
    <scope>NUCLEOTIDE SEQUENCE</scope>
    <source>
        <strain evidence="1">IMCC8485</strain>
    </source>
</reference>
<evidence type="ECO:0000313" key="2">
    <source>
        <dbReference type="Proteomes" id="UP001143307"/>
    </source>
</evidence>
<accession>A0ABT3SWX6</accession>
<sequence length="358" mass="38780">MAVADVSFERSISVRASGPVASLSAETRVKTQVSSDRSRTEVIPSDDMAADLSVADVRLIRLDQEMGYILNPDIQSYSQFTLEALADELAGLRSQLNAEAGGQVLPVATENCEWSEARFKAKKTKEKERIAGKRATRHIFTMSQSCTDEISGQSCDMQWIMEPWLANKLPGYEEVSGYYADFSDYLGMDYLIPQMSGASQMLLALFPNRWESLLDELEAFKGYPMRTMMTMKIGGRACFNGEGEAAEEDNMWGNAADSASSAAVGATGSEANSAISDATSEAMGDSIGGSIGGSAIGAATGEIIGGLFSKKKKTATKKKKSANGPVTVFRIVTEITEWDDDPIPAQRYDIPMGWQLQE</sequence>
<dbReference type="Proteomes" id="UP001143307">
    <property type="component" value="Unassembled WGS sequence"/>
</dbReference>
<dbReference type="EMBL" id="SHNP01000003">
    <property type="protein sequence ID" value="MCX2974101.1"/>
    <property type="molecule type" value="Genomic_DNA"/>
</dbReference>
<gene>
    <name evidence="1" type="ORF">EYC87_10965</name>
</gene>
<proteinExistence type="predicted"/>